<keyword evidence="1" id="KW-0812">Transmembrane</keyword>
<accession>L8JBB4</accession>
<sequence>MLKLAVILVLLMLGILATKYLDEKSQQKLLVGLGIIVGCAVAFLMATELMR</sequence>
<dbReference type="EMBL" id="AMZO01000021">
    <property type="protein sequence ID" value="ELR64829.1"/>
    <property type="molecule type" value="Genomic_DNA"/>
</dbReference>
<keyword evidence="3" id="KW-1185">Reference proteome</keyword>
<dbReference type="RefSeq" id="WP_007466886.1">
    <property type="nucleotide sequence ID" value="NZ_AMZO01000021.1"/>
</dbReference>
<feature type="transmembrane region" description="Helical" evidence="1">
    <location>
        <begin position="27"/>
        <end position="46"/>
    </location>
</feature>
<evidence type="ECO:0000313" key="3">
    <source>
        <dbReference type="Proteomes" id="UP000011134"/>
    </source>
</evidence>
<dbReference type="PATRIC" id="fig|1056511.3.peg.2995"/>
<keyword evidence="1" id="KW-1133">Transmembrane helix</keyword>
<name>L8JBB4_9GAMM</name>
<reference evidence="2 3" key="1">
    <citation type="submission" date="2012-12" db="EMBL/GenBank/DDBJ databases">
        <title>Genome Assembly of Photobacterium sp. AK15.</title>
        <authorList>
            <person name="Khatri I."/>
            <person name="Vaidya B."/>
            <person name="Srinivas T.N.R."/>
            <person name="Subramanian S."/>
            <person name="Pinnaka A."/>
        </authorList>
    </citation>
    <scope>NUCLEOTIDE SEQUENCE [LARGE SCALE GENOMIC DNA]</scope>
    <source>
        <strain evidence="2 3">AK15</strain>
    </source>
</reference>
<evidence type="ECO:0000313" key="2">
    <source>
        <dbReference type="EMBL" id="ELR64829.1"/>
    </source>
</evidence>
<protein>
    <submittedName>
        <fullName evidence="2">Uncharacterized protein</fullName>
    </submittedName>
</protein>
<gene>
    <name evidence="2" type="ORF">C942_01919</name>
</gene>
<comment type="caution">
    <text evidence="2">The sequence shown here is derived from an EMBL/GenBank/DDBJ whole genome shotgun (WGS) entry which is preliminary data.</text>
</comment>
<dbReference type="AlphaFoldDB" id="L8JBB4"/>
<proteinExistence type="predicted"/>
<organism evidence="2 3">
    <name type="scientific">Photobacterium marinum</name>
    <dbReference type="NCBI Taxonomy" id="1056511"/>
    <lineage>
        <taxon>Bacteria</taxon>
        <taxon>Pseudomonadati</taxon>
        <taxon>Pseudomonadota</taxon>
        <taxon>Gammaproteobacteria</taxon>
        <taxon>Vibrionales</taxon>
        <taxon>Vibrionaceae</taxon>
        <taxon>Photobacterium</taxon>
    </lineage>
</organism>
<keyword evidence="1" id="KW-0472">Membrane</keyword>
<evidence type="ECO:0000256" key="1">
    <source>
        <dbReference type="SAM" id="Phobius"/>
    </source>
</evidence>
<dbReference type="Proteomes" id="UP000011134">
    <property type="component" value="Unassembled WGS sequence"/>
</dbReference>